<proteinExistence type="predicted"/>
<comment type="caution">
    <text evidence="1">The sequence shown here is derived from an EMBL/GenBank/DDBJ whole genome shotgun (WGS) entry which is preliminary data.</text>
</comment>
<evidence type="ECO:0000313" key="1">
    <source>
        <dbReference type="EMBL" id="MBE8611502.1"/>
    </source>
</evidence>
<dbReference type="RefSeq" id="WP_193829463.1">
    <property type="nucleotide sequence ID" value="NZ_PKLF01000003.1"/>
</dbReference>
<name>A0A8I0U467_MORMO</name>
<accession>A0A8I0U467</accession>
<dbReference type="Proteomes" id="UP000650477">
    <property type="component" value="Unassembled WGS sequence"/>
</dbReference>
<sequence length="89" mass="10378">MNKKEIKNNASKASENLSGSVIRLEDMFKLLSQWDVFFQSVEAAYHWIELLHYHAECDDWVMAAKLLDASDDFRRNLHNTLPSEHKAEV</sequence>
<dbReference type="EMBL" id="PKLF01000003">
    <property type="protein sequence ID" value="MBE8611502.1"/>
    <property type="molecule type" value="Genomic_DNA"/>
</dbReference>
<reference evidence="1" key="1">
    <citation type="submission" date="2017-12" db="EMBL/GenBank/DDBJ databases">
        <title>Genome sequencing and analysis.</title>
        <authorList>
            <person name="Huang Y.-T."/>
        </authorList>
    </citation>
    <scope>NUCLEOTIDE SEQUENCE</scope>
    <source>
        <strain evidence="1">VGH116</strain>
    </source>
</reference>
<organism evidence="1 2">
    <name type="scientific">Morganella morganii</name>
    <name type="common">Proteus morganii</name>
    <dbReference type="NCBI Taxonomy" id="582"/>
    <lineage>
        <taxon>Bacteria</taxon>
        <taxon>Pseudomonadati</taxon>
        <taxon>Pseudomonadota</taxon>
        <taxon>Gammaproteobacteria</taxon>
        <taxon>Enterobacterales</taxon>
        <taxon>Morganellaceae</taxon>
        <taxon>Morganella</taxon>
    </lineage>
</organism>
<dbReference type="AlphaFoldDB" id="A0A8I0U467"/>
<protein>
    <submittedName>
        <fullName evidence="1">Uncharacterized protein</fullName>
    </submittedName>
</protein>
<evidence type="ECO:0000313" key="2">
    <source>
        <dbReference type="Proteomes" id="UP000650477"/>
    </source>
</evidence>
<gene>
    <name evidence="1" type="ORF">CYG68_03615</name>
</gene>